<evidence type="ECO:0000256" key="3">
    <source>
        <dbReference type="ARBA" id="ARBA00004987"/>
    </source>
</evidence>
<evidence type="ECO:0000256" key="7">
    <source>
        <dbReference type="ARBA" id="ARBA00022692"/>
    </source>
</evidence>
<evidence type="ECO:0000256" key="5">
    <source>
        <dbReference type="ARBA" id="ARBA00012744"/>
    </source>
</evidence>
<evidence type="ECO:0000256" key="18">
    <source>
        <dbReference type="ARBA" id="ARBA00039576"/>
    </source>
</evidence>
<keyword evidence="16" id="KW-0624">Polysaccharide degradation</keyword>
<evidence type="ECO:0000313" key="26">
    <source>
        <dbReference type="Proteomes" id="UP000247233"/>
    </source>
</evidence>
<evidence type="ECO:0000256" key="22">
    <source>
        <dbReference type="SAM" id="MobiDB-lite"/>
    </source>
</evidence>
<evidence type="ECO:0000256" key="8">
    <source>
        <dbReference type="ARBA" id="ARBA00022801"/>
    </source>
</evidence>
<dbReference type="EMBL" id="MSFL01000014">
    <property type="protein sequence ID" value="PWY80554.1"/>
    <property type="molecule type" value="Genomic_DNA"/>
</dbReference>
<dbReference type="InterPro" id="IPR036881">
    <property type="entry name" value="Glyco_hydro_3_C_sf"/>
</dbReference>
<dbReference type="STRING" id="1448321.A0A317W1V2"/>
<dbReference type="InterPro" id="IPR013783">
    <property type="entry name" value="Ig-like_fold"/>
</dbReference>
<keyword evidence="14" id="KW-0119">Carbohydrate metabolism</keyword>
<dbReference type="FunFam" id="3.20.20.300:FF:000002">
    <property type="entry name" value="Probable beta-glucosidase"/>
    <property type="match status" value="1"/>
</dbReference>
<dbReference type="EC" id="3.2.1.21" evidence="5"/>
<evidence type="ECO:0000256" key="16">
    <source>
        <dbReference type="ARBA" id="ARBA00023326"/>
    </source>
</evidence>
<evidence type="ECO:0000259" key="24">
    <source>
        <dbReference type="SMART" id="SM01217"/>
    </source>
</evidence>
<dbReference type="Pfam" id="PF01915">
    <property type="entry name" value="Glyco_hydro_3_C"/>
    <property type="match status" value="1"/>
</dbReference>
<accession>A0A317W1V2</accession>
<dbReference type="OrthoDB" id="416222at2759"/>
<dbReference type="SUPFAM" id="SSF52279">
    <property type="entry name" value="Beta-D-glucan exohydrolase, C-terminal domain"/>
    <property type="match status" value="1"/>
</dbReference>
<comment type="catalytic activity">
    <reaction evidence="1">
        <text>Hydrolysis of terminal, non-reducing beta-D-glucosyl residues with release of beta-D-glucose.</text>
        <dbReference type="EC" id="3.2.1.21"/>
    </reaction>
</comment>
<evidence type="ECO:0000256" key="15">
    <source>
        <dbReference type="ARBA" id="ARBA00023295"/>
    </source>
</evidence>
<gene>
    <name evidence="25" type="ORF">BO70DRAFT_429585</name>
</gene>
<dbReference type="PANTHER" id="PTHR42715">
    <property type="entry name" value="BETA-GLUCOSIDASE"/>
    <property type="match status" value="1"/>
</dbReference>
<evidence type="ECO:0000256" key="14">
    <source>
        <dbReference type="ARBA" id="ARBA00023277"/>
    </source>
</evidence>
<dbReference type="Gene3D" id="2.60.40.10">
    <property type="entry name" value="Immunoglobulins"/>
    <property type="match status" value="1"/>
</dbReference>
<dbReference type="GO" id="GO:0005886">
    <property type="term" value="C:plasma membrane"/>
    <property type="evidence" value="ECO:0007669"/>
    <property type="project" value="UniProtKB-SubCell"/>
</dbReference>
<keyword evidence="8" id="KW-0378">Hydrolase</keyword>
<comment type="pathway">
    <text evidence="3">Glycan metabolism; cellulose degradation.</text>
</comment>
<evidence type="ECO:0000256" key="11">
    <source>
        <dbReference type="ARBA" id="ARBA00023001"/>
    </source>
</evidence>
<dbReference type="InterPro" id="IPR050288">
    <property type="entry name" value="Cellulose_deg_GH3"/>
</dbReference>
<dbReference type="VEuPathDB" id="FungiDB:BO70DRAFT_429585"/>
<dbReference type="SMART" id="SM01217">
    <property type="entry name" value="Fn3_like"/>
    <property type="match status" value="1"/>
</dbReference>
<evidence type="ECO:0000256" key="10">
    <source>
        <dbReference type="ARBA" id="ARBA00022989"/>
    </source>
</evidence>
<feature type="transmembrane region" description="Helical" evidence="23">
    <location>
        <begin position="148"/>
        <end position="168"/>
    </location>
</feature>
<dbReference type="GO" id="GO:0008422">
    <property type="term" value="F:beta-glucosidase activity"/>
    <property type="evidence" value="ECO:0007669"/>
    <property type="project" value="UniProtKB-EC"/>
</dbReference>
<dbReference type="InterPro" id="IPR017853">
    <property type="entry name" value="GH"/>
</dbReference>
<dbReference type="InterPro" id="IPR002772">
    <property type="entry name" value="Glyco_hydro_3_C"/>
</dbReference>
<evidence type="ECO:0000256" key="9">
    <source>
        <dbReference type="ARBA" id="ARBA00022968"/>
    </source>
</evidence>
<keyword evidence="26" id="KW-1185">Reference proteome</keyword>
<dbReference type="InterPro" id="IPR026891">
    <property type="entry name" value="Fn3-like"/>
</dbReference>
<feature type="domain" description="Fibronectin type III-like" evidence="24">
    <location>
        <begin position="942"/>
        <end position="1039"/>
    </location>
</feature>
<dbReference type="GO" id="GO:0030245">
    <property type="term" value="P:cellulose catabolic process"/>
    <property type="evidence" value="ECO:0007669"/>
    <property type="project" value="UniProtKB-KW"/>
</dbReference>
<feature type="region of interest" description="Disordered" evidence="22">
    <location>
        <begin position="1"/>
        <end position="34"/>
    </location>
</feature>
<evidence type="ECO:0000256" key="13">
    <source>
        <dbReference type="ARBA" id="ARBA00023180"/>
    </source>
</evidence>
<comment type="caution">
    <text evidence="25">The sequence shown here is derived from an EMBL/GenBank/DDBJ whole genome shotgun (WGS) entry which is preliminary data.</text>
</comment>
<dbReference type="Gene3D" id="3.20.20.300">
    <property type="entry name" value="Glycoside hydrolase, family 3, N-terminal domain"/>
    <property type="match status" value="1"/>
</dbReference>
<evidence type="ECO:0000256" key="17">
    <source>
        <dbReference type="ARBA" id="ARBA00024983"/>
    </source>
</evidence>
<evidence type="ECO:0000313" key="25">
    <source>
        <dbReference type="EMBL" id="PWY80554.1"/>
    </source>
</evidence>
<evidence type="ECO:0000256" key="4">
    <source>
        <dbReference type="ARBA" id="ARBA00005336"/>
    </source>
</evidence>
<protein>
    <recommendedName>
        <fullName evidence="18">Probable beta-glucosidase E</fullName>
        <ecNumber evidence="5">3.2.1.21</ecNumber>
    </recommendedName>
    <alternativeName>
        <fullName evidence="19">Beta-D-glucoside glucohydrolase E</fullName>
    </alternativeName>
    <alternativeName>
        <fullName evidence="20">Cellobiase E</fullName>
    </alternativeName>
    <alternativeName>
        <fullName evidence="21">Gentiobiase E</fullName>
    </alternativeName>
</protein>
<dbReference type="GeneID" id="37070315"/>
<evidence type="ECO:0000256" key="21">
    <source>
        <dbReference type="ARBA" id="ARBA00041811"/>
    </source>
</evidence>
<dbReference type="PRINTS" id="PR00133">
    <property type="entry name" value="GLHYDRLASE3"/>
</dbReference>
<dbReference type="Proteomes" id="UP000247233">
    <property type="component" value="Unassembled WGS sequence"/>
</dbReference>
<evidence type="ECO:0000256" key="12">
    <source>
        <dbReference type="ARBA" id="ARBA00023136"/>
    </source>
</evidence>
<evidence type="ECO:0000256" key="20">
    <source>
        <dbReference type="ARBA" id="ARBA00041599"/>
    </source>
</evidence>
<evidence type="ECO:0000256" key="2">
    <source>
        <dbReference type="ARBA" id="ARBA00004401"/>
    </source>
</evidence>
<dbReference type="InterPro" id="IPR001764">
    <property type="entry name" value="Glyco_hydro_3_N"/>
</dbReference>
<proteinExistence type="inferred from homology"/>
<reference evidence="25 26" key="1">
    <citation type="submission" date="2016-12" db="EMBL/GenBank/DDBJ databases">
        <title>The genomes of Aspergillus section Nigri reveals drivers in fungal speciation.</title>
        <authorList>
            <consortium name="DOE Joint Genome Institute"/>
            <person name="Vesth T.C."/>
            <person name="Nybo J."/>
            <person name="Theobald S."/>
            <person name="Brandl J."/>
            <person name="Frisvad J.C."/>
            <person name="Nielsen K.F."/>
            <person name="Lyhne E.K."/>
            <person name="Kogle M.E."/>
            <person name="Kuo A."/>
            <person name="Riley R."/>
            <person name="Clum A."/>
            <person name="Nolan M."/>
            <person name="Lipzen A."/>
            <person name="Salamov A."/>
            <person name="Henrissat B."/>
            <person name="Wiebenga A."/>
            <person name="De Vries R.P."/>
            <person name="Grigoriev I.V."/>
            <person name="Mortensen U.H."/>
            <person name="Andersen M.R."/>
            <person name="Baker S.E."/>
        </authorList>
    </citation>
    <scope>NUCLEOTIDE SEQUENCE [LARGE SCALE GENOMIC DNA]</scope>
    <source>
        <strain evidence="25 26">CBS 117.55</strain>
    </source>
</reference>
<keyword evidence="9" id="KW-0735">Signal-anchor</keyword>
<dbReference type="InterPro" id="IPR036962">
    <property type="entry name" value="Glyco_hydro_3_N_sf"/>
</dbReference>
<name>A0A317W1V2_9EURO</name>
<evidence type="ECO:0000256" key="23">
    <source>
        <dbReference type="SAM" id="Phobius"/>
    </source>
</evidence>
<dbReference type="SUPFAM" id="SSF51445">
    <property type="entry name" value="(Trans)glycosidases"/>
    <property type="match status" value="1"/>
</dbReference>
<keyword evidence="12 23" id="KW-0472">Membrane</keyword>
<evidence type="ECO:0000256" key="6">
    <source>
        <dbReference type="ARBA" id="ARBA00022475"/>
    </source>
</evidence>
<evidence type="ECO:0000256" key="1">
    <source>
        <dbReference type="ARBA" id="ARBA00000448"/>
    </source>
</evidence>
<sequence>MPLPFQASGRKSSQHQRYTPLHESIPEEVHNDRRYSDTLTLSDLSEPDLNESDDSNVKLRRVDHARNPSQATAYAPAPDRRSTDVEAYLDSITEAEQELLSAARQYELTDDSEDEDYVVKKKGHRRRTSSFRRHTPRTGWRAYYYSRWLWWTLVVIFVALGLMVWGFLNRAWSGDPDRMDMTPSESWFPTPKGGALENWAEDYRKAEMMVRDMTLIEKINVTTGIGWQMGLCVGNTGPAEFVKFPSLCLQDGPLGLRYADLISAFPAGITTGATWNRELIRQRGEAMGEEARLKGVNVLLGPSMGAIGMMPAGGRNWEGFGSDPVLQGVAAAETIRGIQSRGVMATAKHFVLNEQEHFRQPLEWGIASAMSSNVGDRALHEVFVWPFAESIRADVASVMCAYQMVNNSHACENSKLLNGILKDELGFQGFVQSDWLAQRSGINSALGGLDMSMPGDGLLWADGRSLWGAELTRAVLNTSVPMERLNDMVTRIVAAWYHLGQDYWERPPPEGDGGPNFSSWTNDQVGWLHQGSPDDEAYGIVNRFINAQGEGADAHGIIARRVAAEGIVLVKNDKNTLPLSRRPSVSSGVYRVGVYGDDAGPAQGPNACPDRGCNQGTLAMGWGSGTVEMPYLVSPIEALQSAWASEVEVHPYLRNAVMPADAADKNLCLVFANADSGEGFISAGGIHGDRNHLFLQKGGDSLIQTVASSCGGPTVVVVHAVGPVVVESWIDIPGVEAVLFAHLPGQESGNALMDVLFGEVDASGRLPYTVGKSLADYGPAAQVLYEPNAPVPQVDFSDGLYIDHRYFDRHNITPRFEFGFGLSYTTFELADLRVNALQPKSQLPAPRPGQTVYPPEYDSEPPRNESVFFPAGFQVVSKYIYPYLPSLQGTEAANYTHYPKGYNQVQTPSEAGGGLGGNPSLYEEMAQVEVQVRNTGSREGQTVVQAYVSFPDEVTEDGDWVEVHQGARSPRKVKLERMPEKIDFPVRVLRNFSKVALGVGEEQTVSMSLSRKDLSYWSVRQQNWVMPEGDFTIWVGSSSRDLPLRENF</sequence>
<dbReference type="Pfam" id="PF00933">
    <property type="entry name" value="Glyco_hydro_3"/>
    <property type="match status" value="1"/>
</dbReference>
<dbReference type="Pfam" id="PF14310">
    <property type="entry name" value="Fn3-like"/>
    <property type="match status" value="1"/>
</dbReference>
<keyword evidence="6" id="KW-1003">Cell membrane</keyword>
<feature type="region of interest" description="Disordered" evidence="22">
    <location>
        <begin position="62"/>
        <end position="81"/>
    </location>
</feature>
<comment type="function">
    <text evidence="17">Beta-glucosidases are one of a number of cellulolytic enzymes involved in the degradation of cellulosic biomass. Catalyzes the last step releasing glucose from the inhibitory cellobiose.</text>
</comment>
<dbReference type="RefSeq" id="XP_025398857.1">
    <property type="nucleotide sequence ID" value="XM_025548078.1"/>
</dbReference>
<keyword evidence="13" id="KW-0325">Glycoprotein</keyword>
<dbReference type="FunFam" id="3.40.50.1700:FF:000003">
    <property type="entry name" value="Probable beta-glucosidase"/>
    <property type="match status" value="1"/>
</dbReference>
<keyword evidence="10 23" id="KW-1133">Transmembrane helix</keyword>
<keyword evidence="11" id="KW-0136">Cellulose degradation</keyword>
<keyword evidence="15" id="KW-0326">Glycosidase</keyword>
<organism evidence="25 26">
    <name type="scientific">Aspergillus heteromorphus CBS 117.55</name>
    <dbReference type="NCBI Taxonomy" id="1448321"/>
    <lineage>
        <taxon>Eukaryota</taxon>
        <taxon>Fungi</taxon>
        <taxon>Dikarya</taxon>
        <taxon>Ascomycota</taxon>
        <taxon>Pezizomycotina</taxon>
        <taxon>Eurotiomycetes</taxon>
        <taxon>Eurotiomycetidae</taxon>
        <taxon>Eurotiales</taxon>
        <taxon>Aspergillaceae</taxon>
        <taxon>Aspergillus</taxon>
        <taxon>Aspergillus subgen. Circumdati</taxon>
    </lineage>
</organism>
<dbReference type="Gene3D" id="3.40.50.1700">
    <property type="entry name" value="Glycoside hydrolase family 3 C-terminal domain"/>
    <property type="match status" value="1"/>
</dbReference>
<evidence type="ECO:0000256" key="19">
    <source>
        <dbReference type="ARBA" id="ARBA00041269"/>
    </source>
</evidence>
<keyword evidence="7 23" id="KW-0812">Transmembrane</keyword>
<dbReference type="AlphaFoldDB" id="A0A317W1V2"/>
<comment type="similarity">
    <text evidence="4">Belongs to the glycosyl hydrolase 3 family.</text>
</comment>
<dbReference type="PANTHER" id="PTHR42715:SF20">
    <property type="entry name" value="BETA-GLUCOSIDASE E-RELATED"/>
    <property type="match status" value="1"/>
</dbReference>
<feature type="compositionally biased region" description="Basic and acidic residues" evidence="22">
    <location>
        <begin position="24"/>
        <end position="34"/>
    </location>
</feature>
<comment type="subcellular location">
    <subcellularLocation>
        <location evidence="2">Cell membrane</location>
        <topology evidence="2">Single-pass type II membrane protein</topology>
    </subcellularLocation>
</comment>